<dbReference type="KEGG" id="tpla:ElP_04180"/>
<evidence type="ECO:0000259" key="8">
    <source>
        <dbReference type="Pfam" id="PF01435"/>
    </source>
</evidence>
<dbReference type="GO" id="GO:0046872">
    <property type="term" value="F:metal ion binding"/>
    <property type="evidence" value="ECO:0007669"/>
    <property type="project" value="UniProtKB-KW"/>
</dbReference>
<dbReference type="CDD" id="cd07324">
    <property type="entry name" value="M48C_Oma1-like"/>
    <property type="match status" value="1"/>
</dbReference>
<keyword evidence="10" id="KW-1185">Reference proteome</keyword>
<dbReference type="GO" id="GO:0004222">
    <property type="term" value="F:metalloendopeptidase activity"/>
    <property type="evidence" value="ECO:0007669"/>
    <property type="project" value="InterPro"/>
</dbReference>
<name>A0A518GVG9_9BACT</name>
<dbReference type="RefSeq" id="WP_145266786.1">
    <property type="nucleotide sequence ID" value="NZ_CP036426.1"/>
</dbReference>
<dbReference type="Gene3D" id="3.30.2010.10">
    <property type="entry name" value="Metalloproteases ('zincins'), catalytic domain"/>
    <property type="match status" value="1"/>
</dbReference>
<keyword evidence="5 6" id="KW-0482">Metalloprotease</keyword>
<evidence type="ECO:0000256" key="7">
    <source>
        <dbReference type="SAM" id="MobiDB-lite"/>
    </source>
</evidence>
<evidence type="ECO:0000256" key="2">
    <source>
        <dbReference type="ARBA" id="ARBA00022723"/>
    </source>
</evidence>
<accession>A0A518GVG9</accession>
<evidence type="ECO:0000256" key="3">
    <source>
        <dbReference type="ARBA" id="ARBA00022801"/>
    </source>
</evidence>
<dbReference type="GO" id="GO:0051603">
    <property type="term" value="P:proteolysis involved in protein catabolic process"/>
    <property type="evidence" value="ECO:0007669"/>
    <property type="project" value="TreeGrafter"/>
</dbReference>
<keyword evidence="1 6" id="KW-0645">Protease</keyword>
<dbReference type="PANTHER" id="PTHR22726:SF1">
    <property type="entry name" value="METALLOENDOPEPTIDASE OMA1, MITOCHONDRIAL"/>
    <property type="match status" value="1"/>
</dbReference>
<dbReference type="PANTHER" id="PTHR22726">
    <property type="entry name" value="METALLOENDOPEPTIDASE OMA1"/>
    <property type="match status" value="1"/>
</dbReference>
<dbReference type="InterPro" id="IPR051156">
    <property type="entry name" value="Mito/Outer_Membr_Metalloprot"/>
</dbReference>
<dbReference type="Pfam" id="PF01435">
    <property type="entry name" value="Peptidase_M48"/>
    <property type="match status" value="1"/>
</dbReference>
<proteinExistence type="inferred from homology"/>
<evidence type="ECO:0000313" key="10">
    <source>
        <dbReference type="Proteomes" id="UP000317835"/>
    </source>
</evidence>
<keyword evidence="2" id="KW-0479">Metal-binding</keyword>
<evidence type="ECO:0000313" key="9">
    <source>
        <dbReference type="EMBL" id="QDV32584.1"/>
    </source>
</evidence>
<keyword evidence="4 6" id="KW-0862">Zinc</keyword>
<organism evidence="9 10">
    <name type="scientific">Tautonia plasticadhaerens</name>
    <dbReference type="NCBI Taxonomy" id="2527974"/>
    <lineage>
        <taxon>Bacteria</taxon>
        <taxon>Pseudomonadati</taxon>
        <taxon>Planctomycetota</taxon>
        <taxon>Planctomycetia</taxon>
        <taxon>Isosphaerales</taxon>
        <taxon>Isosphaeraceae</taxon>
        <taxon>Tautonia</taxon>
    </lineage>
</organism>
<evidence type="ECO:0000256" key="1">
    <source>
        <dbReference type="ARBA" id="ARBA00022670"/>
    </source>
</evidence>
<dbReference type="OrthoDB" id="281383at2"/>
<evidence type="ECO:0000256" key="4">
    <source>
        <dbReference type="ARBA" id="ARBA00022833"/>
    </source>
</evidence>
<evidence type="ECO:0000256" key="5">
    <source>
        <dbReference type="ARBA" id="ARBA00023049"/>
    </source>
</evidence>
<comment type="similarity">
    <text evidence="6">Belongs to the peptidase M48 family.</text>
</comment>
<feature type="region of interest" description="Disordered" evidence="7">
    <location>
        <begin position="347"/>
        <end position="370"/>
    </location>
</feature>
<keyword evidence="3 6" id="KW-0378">Hydrolase</keyword>
<dbReference type="Proteomes" id="UP000317835">
    <property type="component" value="Chromosome"/>
</dbReference>
<evidence type="ECO:0000256" key="6">
    <source>
        <dbReference type="RuleBase" id="RU003983"/>
    </source>
</evidence>
<feature type="region of interest" description="Disordered" evidence="7">
    <location>
        <begin position="48"/>
        <end position="126"/>
    </location>
</feature>
<protein>
    <submittedName>
        <fullName evidence="9">Peptidase family M48</fullName>
    </submittedName>
</protein>
<sequence>MKILVRSVALVCLGGAAILVRIEGDRHRHRYASPRALAGREARLVAATGTETDRGPEVAEAGPVGSTPGVGGVPSGPIRPDQPVAGTEAPGRSSAVPGRDSPSHGPVALPGVPAPGPPGASVRGPSGLAVETRADDAAPIVPEGAIPLPFEPRNAGEVAVVNPPGDRPEFSSINPATLMSDGERDALGRAVHALVLESLLVFRGGPLQDRVERLAAPLVTSTERNGPGIRIFLVESDGVFAFAHVGGYLYVSRGVFALAASDSELQFVVGHELGHLELGHCLGAVDRSKDGPGPAGRAFSGLVDAGSVAEEREADRWAYDALLGLGRSRRECLGFLMRLEGYARSRGIGLDPGDPEANGSPGPRAFEEAYCPAPGVSDRVRSLLHRPSG</sequence>
<dbReference type="GO" id="GO:0016020">
    <property type="term" value="C:membrane"/>
    <property type="evidence" value="ECO:0007669"/>
    <property type="project" value="TreeGrafter"/>
</dbReference>
<dbReference type="InterPro" id="IPR001915">
    <property type="entry name" value="Peptidase_M48"/>
</dbReference>
<comment type="cofactor">
    <cofactor evidence="6">
        <name>Zn(2+)</name>
        <dbReference type="ChEBI" id="CHEBI:29105"/>
    </cofactor>
    <text evidence="6">Binds 1 zinc ion per subunit.</text>
</comment>
<feature type="domain" description="Peptidase M48" evidence="8">
    <location>
        <begin position="208"/>
        <end position="282"/>
    </location>
</feature>
<gene>
    <name evidence="9" type="ORF">ElP_04180</name>
</gene>
<dbReference type="EMBL" id="CP036426">
    <property type="protein sequence ID" value="QDV32584.1"/>
    <property type="molecule type" value="Genomic_DNA"/>
</dbReference>
<reference evidence="9 10" key="1">
    <citation type="submission" date="2019-02" db="EMBL/GenBank/DDBJ databases">
        <title>Deep-cultivation of Planctomycetes and their phenomic and genomic characterization uncovers novel biology.</title>
        <authorList>
            <person name="Wiegand S."/>
            <person name="Jogler M."/>
            <person name="Boedeker C."/>
            <person name="Pinto D."/>
            <person name="Vollmers J."/>
            <person name="Rivas-Marin E."/>
            <person name="Kohn T."/>
            <person name="Peeters S.H."/>
            <person name="Heuer A."/>
            <person name="Rast P."/>
            <person name="Oberbeckmann S."/>
            <person name="Bunk B."/>
            <person name="Jeske O."/>
            <person name="Meyerdierks A."/>
            <person name="Storesund J.E."/>
            <person name="Kallscheuer N."/>
            <person name="Luecker S."/>
            <person name="Lage O.M."/>
            <person name="Pohl T."/>
            <person name="Merkel B.J."/>
            <person name="Hornburger P."/>
            <person name="Mueller R.-W."/>
            <person name="Bruemmer F."/>
            <person name="Labrenz M."/>
            <person name="Spormann A.M."/>
            <person name="Op den Camp H."/>
            <person name="Overmann J."/>
            <person name="Amann R."/>
            <person name="Jetten M.S.M."/>
            <person name="Mascher T."/>
            <person name="Medema M.H."/>
            <person name="Devos D.P."/>
            <person name="Kaster A.-K."/>
            <person name="Ovreas L."/>
            <person name="Rohde M."/>
            <person name="Galperin M.Y."/>
            <person name="Jogler C."/>
        </authorList>
    </citation>
    <scope>NUCLEOTIDE SEQUENCE [LARGE SCALE GENOMIC DNA]</scope>
    <source>
        <strain evidence="9 10">ElP</strain>
    </source>
</reference>
<dbReference type="AlphaFoldDB" id="A0A518GVG9"/>